<evidence type="ECO:0000313" key="3">
    <source>
        <dbReference type="Proteomes" id="UP000069771"/>
    </source>
</evidence>
<gene>
    <name evidence="2" type="ORF">AALO17_14050</name>
</gene>
<dbReference type="PATRIC" id="fig|1702221.3.peg.1356"/>
<dbReference type="AlphaFoldDB" id="A0A140DV62"/>
<dbReference type="SUPFAM" id="SSF46785">
    <property type="entry name" value="Winged helix' DNA-binding domain"/>
    <property type="match status" value="1"/>
</dbReference>
<proteinExistence type="predicted"/>
<evidence type="ECO:0000313" key="2">
    <source>
        <dbReference type="EMBL" id="AMK54539.1"/>
    </source>
</evidence>
<dbReference type="STRING" id="1702221.AALO17_14050"/>
<dbReference type="InterPro" id="IPR011008">
    <property type="entry name" value="Dimeric_a/b-barrel"/>
</dbReference>
<dbReference type="RefSeq" id="WP_067557044.1">
    <property type="nucleotide sequence ID" value="NZ_CAJTBG010000035.1"/>
</dbReference>
<accession>A0A140DV62</accession>
<name>A0A140DV62_9FIRM</name>
<dbReference type="InterPro" id="IPR019887">
    <property type="entry name" value="Tscrpt_reg_AsnC/Lrp_C"/>
</dbReference>
<dbReference type="InterPro" id="IPR019888">
    <property type="entry name" value="Tscrpt_reg_AsnC-like"/>
</dbReference>
<organism evidence="2 3">
    <name type="scientific">Faecalibaculum rodentium</name>
    <dbReference type="NCBI Taxonomy" id="1702221"/>
    <lineage>
        <taxon>Bacteria</taxon>
        <taxon>Bacillati</taxon>
        <taxon>Bacillota</taxon>
        <taxon>Erysipelotrichia</taxon>
        <taxon>Erysipelotrichales</taxon>
        <taxon>Erysipelotrichaceae</taxon>
        <taxon>Faecalibaculum</taxon>
    </lineage>
</organism>
<reference evidence="2 3" key="1">
    <citation type="journal article" date="2016" name="Gut Pathog.">
        <title>Whole genome sequencing of "Faecalibaculum rodentium" ALO17, isolated from C57BL/6J laboratory mouse feces.</title>
        <authorList>
            <person name="Lim S."/>
            <person name="Chang D.H."/>
            <person name="Ahn S."/>
            <person name="Kim B.C."/>
        </authorList>
    </citation>
    <scope>NUCLEOTIDE SEQUENCE [LARGE SCALE GENOMIC DNA]</scope>
    <source>
        <strain evidence="2 3">Alo17</strain>
    </source>
</reference>
<dbReference type="OrthoDB" id="66249at2"/>
<dbReference type="SUPFAM" id="SSF54909">
    <property type="entry name" value="Dimeric alpha+beta barrel"/>
    <property type="match status" value="1"/>
</dbReference>
<protein>
    <recommendedName>
        <fullName evidence="1">Transcription regulator AsnC/Lrp ligand binding domain-containing protein</fullName>
    </recommendedName>
</protein>
<dbReference type="InterPro" id="IPR036390">
    <property type="entry name" value="WH_DNA-bd_sf"/>
</dbReference>
<dbReference type="InterPro" id="IPR050684">
    <property type="entry name" value="HTH-Siroheme_Decarb"/>
</dbReference>
<dbReference type="Proteomes" id="UP000069771">
    <property type="component" value="Chromosome"/>
</dbReference>
<evidence type="ECO:0000259" key="1">
    <source>
        <dbReference type="Pfam" id="PF01037"/>
    </source>
</evidence>
<dbReference type="Gene3D" id="1.10.10.10">
    <property type="entry name" value="Winged helix-like DNA-binding domain superfamily/Winged helix DNA-binding domain"/>
    <property type="match status" value="1"/>
</dbReference>
<dbReference type="InterPro" id="IPR036388">
    <property type="entry name" value="WH-like_DNA-bd_sf"/>
</dbReference>
<dbReference type="Gene3D" id="3.30.70.920">
    <property type="match status" value="1"/>
</dbReference>
<dbReference type="PANTHER" id="PTHR43413">
    <property type="entry name" value="TRANSCRIPTIONAL REGULATOR, ASNC FAMILY"/>
    <property type="match status" value="1"/>
</dbReference>
<dbReference type="Pfam" id="PF01037">
    <property type="entry name" value="AsnC_trans_reg"/>
    <property type="match status" value="1"/>
</dbReference>
<dbReference type="Pfam" id="PF13412">
    <property type="entry name" value="HTH_24"/>
    <property type="match status" value="1"/>
</dbReference>
<keyword evidence="3" id="KW-1185">Reference proteome</keyword>
<dbReference type="PANTHER" id="PTHR43413:SF7">
    <property type="entry name" value="HTH-TYPE TRANSCRIPTIONAL REGULATOR PTR2"/>
    <property type="match status" value="1"/>
</dbReference>
<feature type="domain" description="Transcription regulator AsnC/Lrp ligand binding" evidence="1">
    <location>
        <begin position="67"/>
        <end position="141"/>
    </location>
</feature>
<dbReference type="SMART" id="SM00344">
    <property type="entry name" value="HTH_ASNC"/>
    <property type="match status" value="1"/>
</dbReference>
<dbReference type="KEGG" id="fro:AALO17_14050"/>
<sequence length="164" mass="18908">MNTNALLDLLEKDARLSARDLADMLDEEEGTVRKEVKRLENDKIICGYHTVINYNRGLKDEKVMAFIEVDCRPTRDRGYDKTARLIASYPEVSTMYLLSGDCDFLCLVEGKTMFEVARFVYDKISAVEDVTSTKTLFVLKEYKKNGIMMKDEDEKKNERLVVTP</sequence>
<dbReference type="GeneID" id="78478111"/>
<dbReference type="EMBL" id="CP011391">
    <property type="protein sequence ID" value="AMK54539.1"/>
    <property type="molecule type" value="Genomic_DNA"/>
</dbReference>